<keyword evidence="3" id="KW-0663">Pyridoxal phosphate</keyword>
<comment type="caution">
    <text evidence="7">The sequence shown here is derived from an EMBL/GenBank/DDBJ whole genome shotgun (WGS) entry which is preliminary data.</text>
</comment>
<keyword evidence="4" id="KW-0812">Transmembrane</keyword>
<evidence type="ECO:0000259" key="5">
    <source>
        <dbReference type="Pfam" id="PF04863"/>
    </source>
</evidence>
<dbReference type="AlphaFoldDB" id="A0A8T2R5A8"/>
<dbReference type="InterPro" id="IPR006947">
    <property type="entry name" value="EGF_alliinase"/>
</dbReference>
<dbReference type="InterPro" id="IPR006948">
    <property type="entry name" value="Alliinase_C"/>
</dbReference>
<dbReference type="GO" id="GO:0008483">
    <property type="term" value="F:transaminase activity"/>
    <property type="evidence" value="ECO:0007669"/>
    <property type="project" value="TreeGrafter"/>
</dbReference>
<dbReference type="GO" id="GO:0016846">
    <property type="term" value="F:carbon-sulfur lyase activity"/>
    <property type="evidence" value="ECO:0007669"/>
    <property type="project" value="InterPro"/>
</dbReference>
<dbReference type="OrthoDB" id="2020362at2759"/>
<dbReference type="Gene3D" id="3.40.640.10">
    <property type="entry name" value="Type I PLP-dependent aspartate aminotransferase-like (Major domain)"/>
    <property type="match status" value="1"/>
</dbReference>
<keyword evidence="8" id="KW-1185">Reference proteome</keyword>
<comment type="cofactor">
    <cofactor evidence="1">
        <name>pyridoxal 5'-phosphate</name>
        <dbReference type="ChEBI" id="CHEBI:597326"/>
    </cofactor>
</comment>
<name>A0A8T2R5A8_CERRI</name>
<comment type="similarity">
    <text evidence="2">Belongs to the alliinase family.</text>
</comment>
<dbReference type="PANTHER" id="PTHR43795">
    <property type="entry name" value="BIFUNCTIONAL ASPARTATE AMINOTRANSFERASE AND GLUTAMATE/ASPARTATE-PREPHENATE AMINOTRANSFERASE-RELATED"/>
    <property type="match status" value="1"/>
</dbReference>
<gene>
    <name evidence="7" type="ORF">KP509_29G002600</name>
</gene>
<dbReference type="Pfam" id="PF04863">
    <property type="entry name" value="EGF_alliinase"/>
    <property type="match status" value="1"/>
</dbReference>
<dbReference type="Proteomes" id="UP000825935">
    <property type="component" value="Chromosome 29"/>
</dbReference>
<dbReference type="OMA" id="WAVIKNE"/>
<keyword evidence="4" id="KW-1133">Transmembrane helix</keyword>
<organism evidence="7 8">
    <name type="scientific">Ceratopteris richardii</name>
    <name type="common">Triangle waterfern</name>
    <dbReference type="NCBI Taxonomy" id="49495"/>
    <lineage>
        <taxon>Eukaryota</taxon>
        <taxon>Viridiplantae</taxon>
        <taxon>Streptophyta</taxon>
        <taxon>Embryophyta</taxon>
        <taxon>Tracheophyta</taxon>
        <taxon>Polypodiopsida</taxon>
        <taxon>Polypodiidae</taxon>
        <taxon>Polypodiales</taxon>
        <taxon>Pteridineae</taxon>
        <taxon>Pteridaceae</taxon>
        <taxon>Parkerioideae</taxon>
        <taxon>Ceratopteris</taxon>
    </lineage>
</organism>
<reference evidence="7" key="1">
    <citation type="submission" date="2021-08" db="EMBL/GenBank/DDBJ databases">
        <title>WGS assembly of Ceratopteris richardii.</title>
        <authorList>
            <person name="Marchant D.B."/>
            <person name="Chen G."/>
            <person name="Jenkins J."/>
            <person name="Shu S."/>
            <person name="Leebens-Mack J."/>
            <person name="Grimwood J."/>
            <person name="Schmutz J."/>
            <person name="Soltis P."/>
            <person name="Soltis D."/>
            <person name="Chen Z.-H."/>
        </authorList>
    </citation>
    <scope>NUCLEOTIDE SEQUENCE</scope>
    <source>
        <strain evidence="7">Whitten #5841</strain>
        <tissue evidence="7">Leaf</tissue>
    </source>
</reference>
<dbReference type="InterPro" id="IPR037029">
    <property type="entry name" value="Alliinase_N_sf"/>
</dbReference>
<dbReference type="InterPro" id="IPR015421">
    <property type="entry name" value="PyrdxlP-dep_Trfase_major"/>
</dbReference>
<evidence type="ECO:0000256" key="3">
    <source>
        <dbReference type="ARBA" id="ARBA00022898"/>
    </source>
</evidence>
<evidence type="ECO:0000256" key="4">
    <source>
        <dbReference type="SAM" id="Phobius"/>
    </source>
</evidence>
<feature type="domain" description="Alliinase EGF-like" evidence="5">
    <location>
        <begin position="52"/>
        <end position="106"/>
    </location>
</feature>
<feature type="transmembrane region" description="Helical" evidence="4">
    <location>
        <begin position="12"/>
        <end position="30"/>
    </location>
</feature>
<dbReference type="Gene3D" id="2.10.25.30">
    <property type="entry name" value="EGF-like, alliinase"/>
    <property type="match status" value="1"/>
</dbReference>
<evidence type="ECO:0000313" key="8">
    <source>
        <dbReference type="Proteomes" id="UP000825935"/>
    </source>
</evidence>
<feature type="domain" description="Alliinase C-terminal" evidence="6">
    <location>
        <begin position="110"/>
        <end position="477"/>
    </location>
</feature>
<dbReference type="GO" id="GO:0006520">
    <property type="term" value="P:amino acid metabolic process"/>
    <property type="evidence" value="ECO:0007669"/>
    <property type="project" value="TreeGrafter"/>
</dbReference>
<proteinExistence type="inferred from homology"/>
<dbReference type="Pfam" id="PF04864">
    <property type="entry name" value="Alliinase_C"/>
    <property type="match status" value="1"/>
</dbReference>
<keyword evidence="4" id="KW-0472">Membrane</keyword>
<dbReference type="SUPFAM" id="SSF53383">
    <property type="entry name" value="PLP-dependent transferases"/>
    <property type="match status" value="1"/>
</dbReference>
<dbReference type="EMBL" id="CM035434">
    <property type="protein sequence ID" value="KAH7291147.1"/>
    <property type="molecule type" value="Genomic_DNA"/>
</dbReference>
<evidence type="ECO:0000313" key="7">
    <source>
        <dbReference type="EMBL" id="KAH7291147.1"/>
    </source>
</evidence>
<dbReference type="InterPro" id="IPR050478">
    <property type="entry name" value="Ethylene_sulfur-biosynth"/>
</dbReference>
<sequence length="480" mass="53845">MAQEKVSSALTSPLLGASLALNLSLLLFWASRVYFDVSTSESVLSTSNGGSSWTRAAAAEAEVAGSFNCSGRGVIYAEMIFHGLEAACECEQCFTGSHCEHVVPDCDVLVHSGDPLMYLPYWRQNHETSSILIPGWYRIGYELSQPLIPVLEKEIRDLHKLVGNAVTDGCYILVGSGEMQLMMAAYSTISMEADGLPVHTVIDPPYYDAYERQVKTIKPGTVRWGAPGLDSESSGNWIPLEIVISPNNPDGSLRTPTWKHRNENARTVHDNAYYWPHYTPITGPRDDDFMLFSLSKVTGHAGSRLGWAIIKDRAVYEKMLMSVRLNSVTVSHEAQFRAAHILRSIREGYSKVKSVGLNSSPTEYAAQQLLFHYGHAKMKTRWEQMLKLFQASDRFLIEQNLEQSYCNFFKDIVHPLPAFVWIRCQREEDQSCFEIFRDAGIHGRGGANCGMTNRYVRLAMMDGDHTFKHLLNRLQALVST</sequence>
<evidence type="ECO:0000256" key="1">
    <source>
        <dbReference type="ARBA" id="ARBA00001933"/>
    </source>
</evidence>
<dbReference type="InterPro" id="IPR015422">
    <property type="entry name" value="PyrdxlP-dep_Trfase_small"/>
</dbReference>
<dbReference type="Gene3D" id="3.90.1150.10">
    <property type="entry name" value="Aspartate Aminotransferase, domain 1"/>
    <property type="match status" value="1"/>
</dbReference>
<protein>
    <submittedName>
        <fullName evidence="7">Uncharacterized protein</fullName>
    </submittedName>
</protein>
<dbReference type="InterPro" id="IPR015424">
    <property type="entry name" value="PyrdxlP-dep_Trfase"/>
</dbReference>
<dbReference type="PANTHER" id="PTHR43795:SF20">
    <property type="entry name" value="TRYPTOPHAN AMINOTRANSFERASE-RELATED PROTEIN 3"/>
    <property type="match status" value="1"/>
</dbReference>
<evidence type="ECO:0000256" key="2">
    <source>
        <dbReference type="ARBA" id="ARBA00006312"/>
    </source>
</evidence>
<evidence type="ECO:0000259" key="6">
    <source>
        <dbReference type="Pfam" id="PF04864"/>
    </source>
</evidence>
<accession>A0A8T2R5A8</accession>